<organism evidence="1 2">
    <name type="scientific">Brassica cretica</name>
    <name type="common">Mustard</name>
    <dbReference type="NCBI Taxonomy" id="69181"/>
    <lineage>
        <taxon>Eukaryota</taxon>
        <taxon>Viridiplantae</taxon>
        <taxon>Streptophyta</taxon>
        <taxon>Embryophyta</taxon>
        <taxon>Tracheophyta</taxon>
        <taxon>Spermatophyta</taxon>
        <taxon>Magnoliopsida</taxon>
        <taxon>eudicotyledons</taxon>
        <taxon>Gunneridae</taxon>
        <taxon>Pentapetalae</taxon>
        <taxon>rosids</taxon>
        <taxon>malvids</taxon>
        <taxon>Brassicales</taxon>
        <taxon>Brassicaceae</taxon>
        <taxon>Brassiceae</taxon>
        <taxon>Brassica</taxon>
    </lineage>
</organism>
<dbReference type="Proteomes" id="UP000712600">
    <property type="component" value="Unassembled WGS sequence"/>
</dbReference>
<evidence type="ECO:0000313" key="2">
    <source>
        <dbReference type="Proteomes" id="UP000712600"/>
    </source>
</evidence>
<evidence type="ECO:0000313" key="1">
    <source>
        <dbReference type="EMBL" id="KAF3508865.1"/>
    </source>
</evidence>
<gene>
    <name evidence="1" type="ORF">F2Q69_00002398</name>
</gene>
<reference evidence="1" key="1">
    <citation type="submission" date="2019-12" db="EMBL/GenBank/DDBJ databases">
        <title>Genome sequencing and annotation of Brassica cretica.</title>
        <authorList>
            <person name="Studholme D.J."/>
            <person name="Sarris P."/>
        </authorList>
    </citation>
    <scope>NUCLEOTIDE SEQUENCE</scope>
    <source>
        <strain evidence="1">PFS-109/04</strain>
        <tissue evidence="1">Leaf</tissue>
    </source>
</reference>
<accession>A0A8S9P2A6</accession>
<protein>
    <submittedName>
        <fullName evidence="1">Uncharacterized protein</fullName>
    </submittedName>
</protein>
<name>A0A8S9P2A6_BRACR</name>
<sequence length="55" mass="6043">MNGEITLTLVADVVGEVMDITTATTKKHRAVNRLWQTYSFTGLPTYPFNVGEPAS</sequence>
<comment type="caution">
    <text evidence="1">The sequence shown here is derived from an EMBL/GenBank/DDBJ whole genome shotgun (WGS) entry which is preliminary data.</text>
</comment>
<dbReference type="AlphaFoldDB" id="A0A8S9P2A6"/>
<proteinExistence type="predicted"/>
<dbReference type="EMBL" id="QGKX02001521">
    <property type="protein sequence ID" value="KAF3508865.1"/>
    <property type="molecule type" value="Genomic_DNA"/>
</dbReference>